<dbReference type="PANTHER" id="PTHR11802">
    <property type="entry name" value="SERINE PROTEASE FAMILY S10 SERINE CARBOXYPEPTIDASE"/>
    <property type="match status" value="1"/>
</dbReference>
<keyword evidence="6" id="KW-0732">Signal</keyword>
<protein>
    <recommendedName>
        <fullName evidence="9">Carboxypeptidase</fullName>
    </recommendedName>
</protein>
<dbReference type="OMA" id="GRFLHYW"/>
<dbReference type="GeneID" id="6756617"/>
<evidence type="ECO:0000256" key="1">
    <source>
        <dbReference type="ARBA" id="ARBA00009431"/>
    </source>
</evidence>
<keyword evidence="5" id="KW-0472">Membrane</keyword>
<gene>
    <name evidence="7" type="ORF">TRIADDRAFT_28971</name>
</gene>
<evidence type="ECO:0000256" key="6">
    <source>
        <dbReference type="SAM" id="SignalP"/>
    </source>
</evidence>
<dbReference type="eggNOG" id="KOG1282">
    <property type="taxonomic scope" value="Eukaryota"/>
</dbReference>
<keyword evidence="3" id="KW-0645">Protease</keyword>
<proteinExistence type="inferred from homology"/>
<dbReference type="Gene3D" id="3.40.50.1820">
    <property type="entry name" value="alpha/beta hydrolase"/>
    <property type="match status" value="1"/>
</dbReference>
<dbReference type="PRINTS" id="PR00724">
    <property type="entry name" value="CRBOXYPTASEC"/>
</dbReference>
<evidence type="ECO:0000256" key="3">
    <source>
        <dbReference type="ARBA" id="ARBA00022670"/>
    </source>
</evidence>
<dbReference type="PROSITE" id="PS00560">
    <property type="entry name" value="CARBOXYPEPT_SER_HIS"/>
    <property type="match status" value="1"/>
</dbReference>
<feature type="chain" id="PRO_5002798459" description="Carboxypeptidase" evidence="6">
    <location>
        <begin position="31"/>
        <end position="498"/>
    </location>
</feature>
<evidence type="ECO:0000256" key="4">
    <source>
        <dbReference type="ARBA" id="ARBA00022801"/>
    </source>
</evidence>
<dbReference type="FunFam" id="3.40.50.1820:FF:000335">
    <property type="entry name" value="Carboxypeptidase"/>
    <property type="match status" value="1"/>
</dbReference>
<dbReference type="MEROPS" id="S10.002"/>
<keyword evidence="5" id="KW-0812">Transmembrane</keyword>
<dbReference type="EMBL" id="DS985250">
    <property type="protein sequence ID" value="EDV22249.1"/>
    <property type="molecule type" value="Genomic_DNA"/>
</dbReference>
<name>B3S4P4_TRIAD</name>
<dbReference type="InterPro" id="IPR033124">
    <property type="entry name" value="Ser_caboxypep_his_AS"/>
</dbReference>
<comment type="similarity">
    <text evidence="1">Belongs to the peptidase S10 family.</text>
</comment>
<keyword evidence="2" id="KW-0121">Carboxypeptidase</keyword>
<dbReference type="AlphaFoldDB" id="B3S4P4"/>
<dbReference type="KEGG" id="tad:TRIADDRAFT_28971"/>
<dbReference type="GO" id="GO:0004185">
    <property type="term" value="F:serine-type carboxypeptidase activity"/>
    <property type="evidence" value="ECO:0000318"/>
    <property type="project" value="GO_Central"/>
</dbReference>
<evidence type="ECO:0000256" key="2">
    <source>
        <dbReference type="ARBA" id="ARBA00022645"/>
    </source>
</evidence>
<dbReference type="InParanoid" id="B3S4P4"/>
<sequence length="498" mass="56768">MADHPFNFKLVWLSIAFSLLITHSIPAVQCSNIVYTKEALADEVLSVPNLHGNITFRHFSGYLNSVDGDMLHYWFFESTKNPTSDPLALWLNGGPGCSSLHGLIAEHGPFHVSDNLQVHLREYTWNRLANMLYIESPAGVGFSYNKYTRYRLNDSATAETNLVALQEFFRRFPTFKKNDFYITGESFASVYLSTLAVQLMKDPSIKLKGIAIGNGILDYAMNFNSLVYFAYYHGYFSTQLYQNLIKACCVGDICKFYESTNTTCKTLYQKLFNLVFFGGLNRYDLYQDCVYKSYKYSQNSINVSTSQTLLMELAYKSFATPPCYDDTKDEKYLRLPQVRRALNIHSQSLNWSLCRTFVQRTYKVQTFSSYKLFPLLLEKYRMLIFFGDSDGTCNYLGGEWVMKELGLQPISAYTPWHVTNKNGQQIAGYKITYPNLHFVTIKGAGHLVPEDKPQEAFIMLQTWLEAKPATSMVVSSSTAGFIVAVVFIAITLLIEIIS</sequence>
<dbReference type="PANTHER" id="PTHR11802:SF201">
    <property type="entry name" value="CARBOXYPEPTIDASE"/>
    <property type="match status" value="1"/>
</dbReference>
<dbReference type="Pfam" id="PF00450">
    <property type="entry name" value="Peptidase_S10"/>
    <property type="match status" value="1"/>
</dbReference>
<feature type="transmembrane region" description="Helical" evidence="5">
    <location>
        <begin position="478"/>
        <end position="497"/>
    </location>
</feature>
<keyword evidence="4" id="KW-0378">Hydrolase</keyword>
<keyword evidence="8" id="KW-1185">Reference proteome</keyword>
<accession>B3S4P4</accession>
<dbReference type="OrthoDB" id="443318at2759"/>
<dbReference type="PhylomeDB" id="B3S4P4"/>
<organism evidence="7 8">
    <name type="scientific">Trichoplax adhaerens</name>
    <name type="common">Trichoplax reptans</name>
    <dbReference type="NCBI Taxonomy" id="10228"/>
    <lineage>
        <taxon>Eukaryota</taxon>
        <taxon>Metazoa</taxon>
        <taxon>Placozoa</taxon>
        <taxon>Uniplacotomia</taxon>
        <taxon>Trichoplacea</taxon>
        <taxon>Trichoplacidae</taxon>
        <taxon>Trichoplax</taxon>
    </lineage>
</organism>
<evidence type="ECO:0000256" key="5">
    <source>
        <dbReference type="SAM" id="Phobius"/>
    </source>
</evidence>
<reference evidence="7 8" key="1">
    <citation type="journal article" date="2008" name="Nature">
        <title>The Trichoplax genome and the nature of placozoans.</title>
        <authorList>
            <person name="Srivastava M."/>
            <person name="Begovic E."/>
            <person name="Chapman J."/>
            <person name="Putnam N.H."/>
            <person name="Hellsten U."/>
            <person name="Kawashima T."/>
            <person name="Kuo A."/>
            <person name="Mitros T."/>
            <person name="Salamov A."/>
            <person name="Carpenter M.L."/>
            <person name="Signorovitch A.Y."/>
            <person name="Moreno M.A."/>
            <person name="Kamm K."/>
            <person name="Grimwood J."/>
            <person name="Schmutz J."/>
            <person name="Shapiro H."/>
            <person name="Grigoriev I.V."/>
            <person name="Buss L.W."/>
            <person name="Schierwater B."/>
            <person name="Dellaporta S.L."/>
            <person name="Rokhsar D.S."/>
        </authorList>
    </citation>
    <scope>NUCLEOTIDE SEQUENCE [LARGE SCALE GENOMIC DNA]</scope>
    <source>
        <strain evidence="7 8">Grell-BS-1999</strain>
    </source>
</reference>
<dbReference type="RefSeq" id="XP_002115404.1">
    <property type="nucleotide sequence ID" value="XM_002115368.1"/>
</dbReference>
<dbReference type="SUPFAM" id="SSF53474">
    <property type="entry name" value="alpha/beta-Hydrolases"/>
    <property type="match status" value="1"/>
</dbReference>
<evidence type="ECO:0008006" key="9">
    <source>
        <dbReference type="Google" id="ProtNLM"/>
    </source>
</evidence>
<dbReference type="GO" id="GO:0031647">
    <property type="term" value="P:regulation of protein stability"/>
    <property type="evidence" value="ECO:0007669"/>
    <property type="project" value="UniProtKB-ARBA"/>
</dbReference>
<dbReference type="InterPro" id="IPR001563">
    <property type="entry name" value="Peptidase_S10"/>
</dbReference>
<dbReference type="CTD" id="6756617"/>
<dbReference type="GO" id="GO:1904715">
    <property type="term" value="P:negative regulation of chaperone-mediated autophagy"/>
    <property type="evidence" value="ECO:0007669"/>
    <property type="project" value="UniProtKB-ARBA"/>
</dbReference>
<dbReference type="InterPro" id="IPR029058">
    <property type="entry name" value="AB_hydrolase_fold"/>
</dbReference>
<evidence type="ECO:0000313" key="8">
    <source>
        <dbReference type="Proteomes" id="UP000009022"/>
    </source>
</evidence>
<dbReference type="GO" id="GO:0006508">
    <property type="term" value="P:proteolysis"/>
    <property type="evidence" value="ECO:0007669"/>
    <property type="project" value="UniProtKB-KW"/>
</dbReference>
<evidence type="ECO:0000313" key="7">
    <source>
        <dbReference type="EMBL" id="EDV22249.1"/>
    </source>
</evidence>
<dbReference type="HOGENOM" id="CLU_008523_13_3_1"/>
<dbReference type="Proteomes" id="UP000009022">
    <property type="component" value="Unassembled WGS sequence"/>
</dbReference>
<feature type="signal peptide" evidence="6">
    <location>
        <begin position="1"/>
        <end position="30"/>
    </location>
</feature>
<keyword evidence="5" id="KW-1133">Transmembrane helix</keyword>